<dbReference type="Gene3D" id="3.30.2090.10">
    <property type="entry name" value="Multidrug efflux transporter AcrB TolC docking domain, DN and DC subdomains"/>
    <property type="match status" value="1"/>
</dbReference>
<reference evidence="2 3" key="1">
    <citation type="submission" date="2015-01" db="EMBL/GenBank/DDBJ databases">
        <title>Vibrio sp. C5 JCM 19232 whole genome shotgun sequence.</title>
        <authorList>
            <person name="Sawabe T."/>
            <person name="Meirelles P."/>
            <person name="Feng G."/>
            <person name="Sayaka M."/>
            <person name="Hattori M."/>
            <person name="Ohkuma M."/>
        </authorList>
    </citation>
    <scope>NUCLEOTIDE SEQUENCE [LARGE SCALE GENOMIC DNA]</scope>
    <source>
        <strain evidence="2 3">JCM19232</strain>
    </source>
</reference>
<evidence type="ECO:0000256" key="1">
    <source>
        <dbReference type="SAM" id="Phobius"/>
    </source>
</evidence>
<organism evidence="2 3">
    <name type="scientific">Vibrio ishigakensis</name>
    <dbReference type="NCBI Taxonomy" id="1481914"/>
    <lineage>
        <taxon>Bacteria</taxon>
        <taxon>Pseudomonadati</taxon>
        <taxon>Pseudomonadota</taxon>
        <taxon>Gammaproteobacteria</taxon>
        <taxon>Vibrionales</taxon>
        <taxon>Vibrionaceae</taxon>
        <taxon>Vibrio</taxon>
    </lineage>
</organism>
<dbReference type="GO" id="GO:0005886">
    <property type="term" value="C:plasma membrane"/>
    <property type="evidence" value="ECO:0007669"/>
    <property type="project" value="TreeGrafter"/>
</dbReference>
<dbReference type="AlphaFoldDB" id="A0A0B8PEC8"/>
<keyword evidence="1" id="KW-0812">Transmembrane</keyword>
<dbReference type="Gene3D" id="1.20.1640.10">
    <property type="entry name" value="Multidrug efflux transporter AcrB transmembrane domain"/>
    <property type="match status" value="1"/>
</dbReference>
<dbReference type="Proteomes" id="UP000031670">
    <property type="component" value="Unassembled WGS sequence"/>
</dbReference>
<dbReference type="Pfam" id="PF00873">
    <property type="entry name" value="ACR_tran"/>
    <property type="match status" value="1"/>
</dbReference>
<proteinExistence type="predicted"/>
<feature type="transmembrane region" description="Helical" evidence="1">
    <location>
        <begin position="87"/>
        <end position="106"/>
    </location>
</feature>
<gene>
    <name evidence="2" type="ORF">JCM19232_4664</name>
</gene>
<dbReference type="GO" id="GO:0042910">
    <property type="term" value="F:xenobiotic transmembrane transporter activity"/>
    <property type="evidence" value="ECO:0007669"/>
    <property type="project" value="TreeGrafter"/>
</dbReference>
<evidence type="ECO:0000313" key="2">
    <source>
        <dbReference type="EMBL" id="GAM62987.1"/>
    </source>
</evidence>
<dbReference type="InterPro" id="IPR001036">
    <property type="entry name" value="Acrflvin-R"/>
</dbReference>
<dbReference type="Gene3D" id="3.30.70.1320">
    <property type="entry name" value="Multidrug efflux transporter AcrB pore domain like"/>
    <property type="match status" value="1"/>
</dbReference>
<dbReference type="SUPFAM" id="SSF82693">
    <property type="entry name" value="Multidrug efflux transporter AcrB pore domain, PN1, PN2, PC1 and PC2 subdomains"/>
    <property type="match status" value="1"/>
</dbReference>
<comment type="caution">
    <text evidence="2">The sequence shown here is derived from an EMBL/GenBank/DDBJ whole genome shotgun (WGS) entry which is preliminary data.</text>
</comment>
<keyword evidence="1" id="KW-0472">Membrane</keyword>
<name>A0A0B8PEC8_9VIBR</name>
<protein>
    <submittedName>
        <fullName evidence="2">Cobalt-zinc-cadmium resistance protein CzcA</fullName>
    </submittedName>
</protein>
<dbReference type="EMBL" id="BBSA01000007">
    <property type="protein sequence ID" value="GAM62987.1"/>
    <property type="molecule type" value="Genomic_DNA"/>
</dbReference>
<reference evidence="2 3" key="2">
    <citation type="submission" date="2015-01" db="EMBL/GenBank/DDBJ databases">
        <authorList>
            <consortium name="NBRP consortium"/>
            <person name="Sawabe T."/>
            <person name="Meirelles P."/>
            <person name="Feng G."/>
            <person name="Sayaka M."/>
            <person name="Hattori M."/>
            <person name="Ohkuma M."/>
        </authorList>
    </citation>
    <scope>NUCLEOTIDE SEQUENCE [LARGE SCALE GENOMIC DNA]</scope>
    <source>
        <strain evidence="2 3">JCM19232</strain>
    </source>
</reference>
<dbReference type="InterPro" id="IPR027463">
    <property type="entry name" value="AcrB_DN_DC_subdom"/>
</dbReference>
<evidence type="ECO:0000313" key="3">
    <source>
        <dbReference type="Proteomes" id="UP000031670"/>
    </source>
</evidence>
<dbReference type="PANTHER" id="PTHR32063:SF18">
    <property type="entry name" value="CATION EFFLUX SYSTEM PROTEIN"/>
    <property type="match status" value="1"/>
</dbReference>
<dbReference type="PANTHER" id="PTHR32063">
    <property type="match status" value="1"/>
</dbReference>
<accession>A0A0B8PEC8</accession>
<sequence length="107" mass="12024">MTRLDDIATVQRSYKQPAEQIAIIDGEPGVIVAARMLPSLRVDKWTERAMDLIERYQAEVPSNIKVNVLFSQQGYTETRLVDLSKSLILGFSIILVVLLITLGLRLP</sequence>
<keyword evidence="1" id="KW-1133">Transmembrane helix</keyword>